<dbReference type="AlphaFoldDB" id="A0A0F9U0E9"/>
<name>A0A0F9U0E9_9ZZZZ</name>
<gene>
    <name evidence="1" type="ORF">LCGC14_0265150</name>
</gene>
<accession>A0A0F9U0E9</accession>
<dbReference type="EMBL" id="LAZR01000144">
    <property type="protein sequence ID" value="KKN86720.1"/>
    <property type="molecule type" value="Genomic_DNA"/>
</dbReference>
<reference evidence="1" key="1">
    <citation type="journal article" date="2015" name="Nature">
        <title>Complex archaea that bridge the gap between prokaryotes and eukaryotes.</title>
        <authorList>
            <person name="Spang A."/>
            <person name="Saw J.H."/>
            <person name="Jorgensen S.L."/>
            <person name="Zaremba-Niedzwiedzka K."/>
            <person name="Martijn J."/>
            <person name="Lind A.E."/>
            <person name="van Eijk R."/>
            <person name="Schleper C."/>
            <person name="Guy L."/>
            <person name="Ettema T.J."/>
        </authorList>
    </citation>
    <scope>NUCLEOTIDE SEQUENCE</scope>
</reference>
<proteinExistence type="predicted"/>
<evidence type="ECO:0000313" key="1">
    <source>
        <dbReference type="EMBL" id="KKN86720.1"/>
    </source>
</evidence>
<comment type="caution">
    <text evidence="1">The sequence shown here is derived from an EMBL/GenBank/DDBJ whole genome shotgun (WGS) entry which is preliminary data.</text>
</comment>
<sequence>MHFSQKKLNELWDWANNNPVGLDGLERAPRVITNDEFEKRLSVPVEGGEDVVHYTRRNESDLWEEAD</sequence>
<protein>
    <submittedName>
        <fullName evidence="1">Uncharacterized protein</fullName>
    </submittedName>
</protein>
<organism evidence="1">
    <name type="scientific">marine sediment metagenome</name>
    <dbReference type="NCBI Taxonomy" id="412755"/>
    <lineage>
        <taxon>unclassified sequences</taxon>
        <taxon>metagenomes</taxon>
        <taxon>ecological metagenomes</taxon>
    </lineage>
</organism>